<organism evidence="1 2">
    <name type="scientific">Trichoderma guizhouense</name>
    <dbReference type="NCBI Taxonomy" id="1491466"/>
    <lineage>
        <taxon>Eukaryota</taxon>
        <taxon>Fungi</taxon>
        <taxon>Dikarya</taxon>
        <taxon>Ascomycota</taxon>
        <taxon>Pezizomycotina</taxon>
        <taxon>Sordariomycetes</taxon>
        <taxon>Hypocreomycetidae</taxon>
        <taxon>Hypocreales</taxon>
        <taxon>Hypocreaceae</taxon>
        <taxon>Trichoderma</taxon>
    </lineage>
</organism>
<evidence type="ECO:0000313" key="2">
    <source>
        <dbReference type="Proteomes" id="UP000191004"/>
    </source>
</evidence>
<reference evidence="1 2" key="1">
    <citation type="submission" date="2016-04" db="EMBL/GenBank/DDBJ databases">
        <title>Multiple horizontal gene transfer events from other fungi enriched the ability of the initially mycotrophic fungus Trichoderma (Ascomycota) to feed on dead plant biomass.</title>
        <authorList>
            <person name="Atanasova L."/>
            <person name="Chenthamara K."/>
            <person name="Zhang J."/>
            <person name="Grujic M."/>
            <person name="Henrissat B."/>
            <person name="Kuo A."/>
            <person name="Aertz A."/>
            <person name="Salamov A."/>
            <person name="Lipzen A."/>
            <person name="Labutti K."/>
            <person name="Barry K."/>
            <person name="Miao Y."/>
            <person name="Rahimi M.J."/>
            <person name="Shen Q."/>
            <person name="Grigoriev I.V."/>
            <person name="Kubicek C.P."/>
            <person name="Druzhinina I.S."/>
        </authorList>
    </citation>
    <scope>NUCLEOTIDE SEQUENCE [LARGE SCALE GENOMIC DNA]</scope>
    <source>
        <strain evidence="1 2">NJAU 4742</strain>
    </source>
</reference>
<dbReference type="OrthoDB" id="4500473at2759"/>
<evidence type="ECO:0000313" key="1">
    <source>
        <dbReference type="EMBL" id="OPB38931.1"/>
    </source>
</evidence>
<dbReference type="EMBL" id="LVVK01000020">
    <property type="protein sequence ID" value="OPB38931.1"/>
    <property type="molecule type" value="Genomic_DNA"/>
</dbReference>
<proteinExistence type="predicted"/>
<gene>
    <name evidence="1" type="ORF">A0O28_0020370</name>
</gene>
<name>A0A1T3CD49_9HYPO</name>
<protein>
    <submittedName>
        <fullName evidence="1">Uncharacterized protein</fullName>
    </submittedName>
</protein>
<keyword evidence="2" id="KW-1185">Reference proteome</keyword>
<comment type="caution">
    <text evidence="1">The sequence shown here is derived from an EMBL/GenBank/DDBJ whole genome shotgun (WGS) entry which is preliminary data.</text>
</comment>
<dbReference type="AlphaFoldDB" id="A0A1T3CD49"/>
<sequence length="282" mass="31391">MANNQSLFFYAPTWDYPPNGPIKLGNVITSVKKPERPLHCVPPLDSDVFSTKKMSVEHTKDQQQNERFSILVRFFSIFGLNVRVSTGRETSKENKFSFNTVETTQFVPTSSYIQSCVENDDVRRYLQISRYRKPLYVITGLKIVTGIDANMHTSLAVQSSPAIQIDSAIPQMGPISFGGSGAENMASTKAITTFKNSDDFVFAFRVSKVLVGKGTDQVISEEDYRRGAMLGTEEEQHRIKSPPLSILKVEYPDAEAEGFDAEELTEGEEVVVCAVPREANDA</sequence>
<accession>A0A1T3CD49</accession>
<dbReference type="Proteomes" id="UP000191004">
    <property type="component" value="Unassembled WGS sequence"/>
</dbReference>